<feature type="region of interest" description="Disordered" evidence="1">
    <location>
        <begin position="48"/>
        <end position="95"/>
    </location>
</feature>
<evidence type="ECO:0000313" key="3">
    <source>
        <dbReference type="Proteomes" id="UP000658656"/>
    </source>
</evidence>
<comment type="caution">
    <text evidence="2">The sequence shown here is derived from an EMBL/GenBank/DDBJ whole genome shotgun (WGS) entry which is preliminary data.</text>
</comment>
<accession>A0A8H9ISA2</accession>
<dbReference type="AlphaFoldDB" id="A0A8H9ISA2"/>
<name>A0A8H9ISA2_9PSEU</name>
<proteinExistence type="predicted"/>
<keyword evidence="3" id="KW-1185">Reference proteome</keyword>
<dbReference type="Proteomes" id="UP000658656">
    <property type="component" value="Unassembled WGS sequence"/>
</dbReference>
<feature type="region of interest" description="Disordered" evidence="1">
    <location>
        <begin position="1"/>
        <end position="25"/>
    </location>
</feature>
<protein>
    <submittedName>
        <fullName evidence="2">Uncharacterized protein</fullName>
    </submittedName>
</protein>
<evidence type="ECO:0000313" key="2">
    <source>
        <dbReference type="EMBL" id="GHF44677.1"/>
    </source>
</evidence>
<feature type="compositionally biased region" description="Gly residues" evidence="1">
    <location>
        <begin position="1"/>
        <end position="11"/>
    </location>
</feature>
<dbReference type="RefSeq" id="WP_145937581.1">
    <property type="nucleotide sequence ID" value="NZ_BNAV01000002.1"/>
</dbReference>
<evidence type="ECO:0000256" key="1">
    <source>
        <dbReference type="SAM" id="MobiDB-lite"/>
    </source>
</evidence>
<gene>
    <name evidence="2" type="ORF">GCM10017566_17110</name>
</gene>
<dbReference type="EMBL" id="BNAV01000002">
    <property type="protein sequence ID" value="GHF44677.1"/>
    <property type="molecule type" value="Genomic_DNA"/>
</dbReference>
<organism evidence="2 3">
    <name type="scientific">Amycolatopsis bartoniae</name>
    <dbReference type="NCBI Taxonomy" id="941986"/>
    <lineage>
        <taxon>Bacteria</taxon>
        <taxon>Bacillati</taxon>
        <taxon>Actinomycetota</taxon>
        <taxon>Actinomycetes</taxon>
        <taxon>Pseudonocardiales</taxon>
        <taxon>Pseudonocardiaceae</taxon>
        <taxon>Amycolatopsis</taxon>
    </lineage>
</organism>
<reference evidence="2" key="2">
    <citation type="submission" date="2020-09" db="EMBL/GenBank/DDBJ databases">
        <authorList>
            <person name="Sun Q."/>
            <person name="Zhou Y."/>
        </authorList>
    </citation>
    <scope>NUCLEOTIDE SEQUENCE</scope>
    <source>
        <strain evidence="2">CGMCC 4.7679</strain>
    </source>
</reference>
<reference evidence="2" key="1">
    <citation type="journal article" date="2014" name="Int. J. Syst. Evol. Microbiol.">
        <title>Complete genome sequence of Corynebacterium casei LMG S-19264T (=DSM 44701T), isolated from a smear-ripened cheese.</title>
        <authorList>
            <consortium name="US DOE Joint Genome Institute (JGI-PGF)"/>
            <person name="Walter F."/>
            <person name="Albersmeier A."/>
            <person name="Kalinowski J."/>
            <person name="Ruckert C."/>
        </authorList>
    </citation>
    <scope>NUCLEOTIDE SEQUENCE</scope>
    <source>
        <strain evidence="2">CGMCC 4.7679</strain>
    </source>
</reference>
<sequence>MTTSTSGGGEDVTGDKDTQDDSWLADQAHDALSAIATLYEQAKATFTGLGHPGEAAEQDTDGPADAADAKPAASETHPGWFTTKAEAPGGQPPCE</sequence>
<feature type="compositionally biased region" description="Low complexity" evidence="1">
    <location>
        <begin position="63"/>
        <end position="73"/>
    </location>
</feature>